<evidence type="ECO:0000313" key="2">
    <source>
        <dbReference type="EMBL" id="GAT45312.1"/>
    </source>
</evidence>
<organism evidence="2 3">
    <name type="scientific">Mycena chlorophos</name>
    <name type="common">Agaric fungus</name>
    <name type="synonym">Agaricus chlorophos</name>
    <dbReference type="NCBI Taxonomy" id="658473"/>
    <lineage>
        <taxon>Eukaryota</taxon>
        <taxon>Fungi</taxon>
        <taxon>Dikarya</taxon>
        <taxon>Basidiomycota</taxon>
        <taxon>Agaricomycotina</taxon>
        <taxon>Agaricomycetes</taxon>
        <taxon>Agaricomycetidae</taxon>
        <taxon>Agaricales</taxon>
        <taxon>Marasmiineae</taxon>
        <taxon>Mycenaceae</taxon>
        <taxon>Mycena</taxon>
    </lineage>
</organism>
<keyword evidence="1" id="KW-0472">Membrane</keyword>
<proteinExistence type="predicted"/>
<protein>
    <submittedName>
        <fullName evidence="2">Uncharacterized protein</fullName>
    </submittedName>
</protein>
<dbReference type="EMBL" id="DF841065">
    <property type="protein sequence ID" value="GAT45312.1"/>
    <property type="molecule type" value="Genomic_DNA"/>
</dbReference>
<feature type="transmembrane region" description="Helical" evidence="1">
    <location>
        <begin position="147"/>
        <end position="167"/>
    </location>
</feature>
<accession>A0ABQ0L2U0</accession>
<reference evidence="2" key="1">
    <citation type="submission" date="2014-09" db="EMBL/GenBank/DDBJ databases">
        <title>Genome sequence of the luminous mushroom Mycena chlorophos for searching fungal bioluminescence genes.</title>
        <authorList>
            <person name="Tanaka Y."/>
            <person name="Kasuga D."/>
            <person name="Oba Y."/>
            <person name="Hase S."/>
            <person name="Sato K."/>
            <person name="Oba Y."/>
            <person name="Sakakibara Y."/>
        </authorList>
    </citation>
    <scope>NUCLEOTIDE SEQUENCE</scope>
</reference>
<dbReference type="InterPro" id="IPR001499">
    <property type="entry name" value="GPCR_STE3"/>
</dbReference>
<feature type="transmembrane region" description="Helical" evidence="1">
    <location>
        <begin position="12"/>
        <end position="37"/>
    </location>
</feature>
<feature type="transmembrane region" description="Helical" evidence="1">
    <location>
        <begin position="76"/>
        <end position="103"/>
    </location>
</feature>
<evidence type="ECO:0000313" key="3">
    <source>
        <dbReference type="Proteomes" id="UP000815677"/>
    </source>
</evidence>
<dbReference type="Proteomes" id="UP000815677">
    <property type="component" value="Unassembled WGS sequence"/>
</dbReference>
<gene>
    <name evidence="2" type="ORF">MCHLO_02898</name>
</gene>
<sequence>MQATIYTCWQSLVLINLPVFLSGLLSPAYSACTLYALHRYHRAVRLRIQYNSSVGTERPQATGGRRQARPAMSFATFVRLLVITLLISLIGTFMSALVAYAAYVGLNPDQGGGLLVWDNWEDVHYGFGAIYSFDVAQYQGAELAELWLFWILWPLGSIVFFLIFGIGKDVWSEWRERWQLLASSSKFGRR</sequence>
<evidence type="ECO:0000256" key="1">
    <source>
        <dbReference type="SAM" id="Phobius"/>
    </source>
</evidence>
<dbReference type="Pfam" id="PF02076">
    <property type="entry name" value="STE3"/>
    <property type="match status" value="1"/>
</dbReference>
<name>A0ABQ0L2U0_MYCCL</name>
<keyword evidence="1" id="KW-1133">Transmembrane helix</keyword>
<keyword evidence="3" id="KW-1185">Reference proteome</keyword>
<keyword evidence="1" id="KW-0812">Transmembrane</keyword>